<dbReference type="GO" id="GO:0016787">
    <property type="term" value="F:hydrolase activity"/>
    <property type="evidence" value="ECO:0007669"/>
    <property type="project" value="UniProtKB-KW"/>
</dbReference>
<evidence type="ECO:0000313" key="6">
    <source>
        <dbReference type="EMBL" id="APH03002.1"/>
    </source>
</evidence>
<dbReference type="PRINTS" id="PR00332">
    <property type="entry name" value="HISTRIAD"/>
</dbReference>
<dbReference type="PANTHER" id="PTHR46648:SF1">
    <property type="entry name" value="ADENOSINE 5'-MONOPHOSPHORAMIDASE HNT1"/>
    <property type="match status" value="1"/>
</dbReference>
<evidence type="ECO:0000259" key="5">
    <source>
        <dbReference type="PROSITE" id="PS51084"/>
    </source>
</evidence>
<dbReference type="Proteomes" id="UP000182938">
    <property type="component" value="Chromosome"/>
</dbReference>
<feature type="domain" description="HIT" evidence="5">
    <location>
        <begin position="4"/>
        <end position="107"/>
    </location>
</feature>
<evidence type="ECO:0000256" key="2">
    <source>
        <dbReference type="PIRSR" id="PIRSR601310-3"/>
    </source>
</evidence>
<dbReference type="InterPro" id="IPR001310">
    <property type="entry name" value="Histidine_triad_HIT"/>
</dbReference>
<feature type="active site" description="Tele-AMP-histidine intermediate" evidence="1">
    <location>
        <position position="93"/>
    </location>
</feature>
<dbReference type="AlphaFoldDB" id="A0A1L3MKX6"/>
<proteinExistence type="predicted"/>
<keyword evidence="7" id="KW-1185">Reference proteome</keyword>
<accession>A0A1L3MKX6</accession>
<name>A0A1L3MKX6_9MICO</name>
<organism evidence="6 7">
    <name type="scientific">Janibacter indicus</name>
    <dbReference type="NCBI Taxonomy" id="857417"/>
    <lineage>
        <taxon>Bacteria</taxon>
        <taxon>Bacillati</taxon>
        <taxon>Actinomycetota</taxon>
        <taxon>Actinomycetes</taxon>
        <taxon>Micrococcales</taxon>
        <taxon>Intrasporangiaceae</taxon>
        <taxon>Janibacter</taxon>
    </lineage>
</organism>
<dbReference type="PROSITE" id="PS51084">
    <property type="entry name" value="HIT_2"/>
    <property type="match status" value="1"/>
</dbReference>
<protein>
    <submittedName>
        <fullName evidence="6">Diadenosine tetraphosphate hydrolase</fullName>
    </submittedName>
</protein>
<dbReference type="KEGG" id="jte:ASJ30_04550"/>
<feature type="compositionally biased region" description="Basic and acidic residues" evidence="4">
    <location>
        <begin position="118"/>
        <end position="138"/>
    </location>
</feature>
<sequence>MATLFTKIIEGEIPGRFVWSDETCVAFLTIEPLTDGHTMVVPRAEIEQWTDADEQTWTHLQRVAGTIGRAQQAEWEAPRVGMLLEGFLVPHLHIHTWPAFSPDDFDPHAPMRDVTDERFDESAERLRSRLRADGHGDHVPGPGPLPA</sequence>
<reference evidence="6 7" key="1">
    <citation type="submission" date="2015-11" db="EMBL/GenBank/DDBJ databases">
        <authorList>
            <person name="Zhang Y."/>
            <person name="Guo Z."/>
        </authorList>
    </citation>
    <scope>NUCLEOTIDE SEQUENCE [LARGE SCALE GENOMIC DNA]</scope>
    <source>
        <strain evidence="6 7">YFY001</strain>
    </source>
</reference>
<dbReference type="SUPFAM" id="SSF54197">
    <property type="entry name" value="HIT-like"/>
    <property type="match status" value="1"/>
</dbReference>
<dbReference type="InterPro" id="IPR036265">
    <property type="entry name" value="HIT-like_sf"/>
</dbReference>
<dbReference type="GO" id="GO:0009117">
    <property type="term" value="P:nucleotide metabolic process"/>
    <property type="evidence" value="ECO:0007669"/>
    <property type="project" value="TreeGrafter"/>
</dbReference>
<evidence type="ECO:0000256" key="1">
    <source>
        <dbReference type="PIRSR" id="PIRSR601310-1"/>
    </source>
</evidence>
<evidence type="ECO:0000256" key="3">
    <source>
        <dbReference type="PROSITE-ProRule" id="PRU00464"/>
    </source>
</evidence>
<dbReference type="PANTHER" id="PTHR46648">
    <property type="entry name" value="HIT FAMILY PROTEIN 1"/>
    <property type="match status" value="1"/>
</dbReference>
<dbReference type="RefSeq" id="WP_072626134.1">
    <property type="nucleotide sequence ID" value="NZ_CP013290.1"/>
</dbReference>
<dbReference type="InterPro" id="IPR011146">
    <property type="entry name" value="HIT-like"/>
</dbReference>
<feature type="region of interest" description="Disordered" evidence="4">
    <location>
        <begin position="118"/>
        <end position="147"/>
    </location>
</feature>
<dbReference type="Gene3D" id="3.30.428.10">
    <property type="entry name" value="HIT-like"/>
    <property type="match status" value="1"/>
</dbReference>
<dbReference type="Pfam" id="PF01230">
    <property type="entry name" value="HIT"/>
    <property type="match status" value="1"/>
</dbReference>
<gene>
    <name evidence="6" type="ORF">ASJ30_04550</name>
</gene>
<dbReference type="EMBL" id="CP013290">
    <property type="protein sequence ID" value="APH03002.1"/>
    <property type="molecule type" value="Genomic_DNA"/>
</dbReference>
<evidence type="ECO:0000313" key="7">
    <source>
        <dbReference type="Proteomes" id="UP000182938"/>
    </source>
</evidence>
<evidence type="ECO:0000256" key="4">
    <source>
        <dbReference type="SAM" id="MobiDB-lite"/>
    </source>
</evidence>
<feature type="short sequence motif" description="Histidine triad motif" evidence="2 3">
    <location>
        <begin position="91"/>
        <end position="95"/>
    </location>
</feature>
<keyword evidence="6" id="KW-0378">Hydrolase</keyword>